<sequence>MFRSTTSSILNRAARFKCSYQHPSSSQLFCPFFNSAKYKENMFVFEVDNQEFCFWKSMNCLNHSLIF</sequence>
<keyword evidence="2" id="KW-1185">Reference proteome</keyword>
<organism evidence="1 2">
    <name type="scientific">Cuscuta campestris</name>
    <dbReference type="NCBI Taxonomy" id="132261"/>
    <lineage>
        <taxon>Eukaryota</taxon>
        <taxon>Viridiplantae</taxon>
        <taxon>Streptophyta</taxon>
        <taxon>Embryophyta</taxon>
        <taxon>Tracheophyta</taxon>
        <taxon>Spermatophyta</taxon>
        <taxon>Magnoliopsida</taxon>
        <taxon>eudicotyledons</taxon>
        <taxon>Gunneridae</taxon>
        <taxon>Pentapetalae</taxon>
        <taxon>asterids</taxon>
        <taxon>lamiids</taxon>
        <taxon>Solanales</taxon>
        <taxon>Convolvulaceae</taxon>
        <taxon>Cuscuteae</taxon>
        <taxon>Cuscuta</taxon>
        <taxon>Cuscuta subgen. Grammica</taxon>
        <taxon>Cuscuta sect. Cleistogrammica</taxon>
    </lineage>
</organism>
<reference evidence="1 2" key="1">
    <citation type="submission" date="2018-04" db="EMBL/GenBank/DDBJ databases">
        <authorList>
            <person name="Vogel A."/>
        </authorList>
    </citation>
    <scope>NUCLEOTIDE SEQUENCE [LARGE SCALE GENOMIC DNA]</scope>
</reference>
<name>A0A484L0M0_9ASTE</name>
<dbReference type="AlphaFoldDB" id="A0A484L0M0"/>
<protein>
    <submittedName>
        <fullName evidence="1">Uncharacterized protein</fullName>
    </submittedName>
</protein>
<proteinExistence type="predicted"/>
<dbReference type="EMBL" id="OOIL02000779">
    <property type="protein sequence ID" value="VFQ69272.1"/>
    <property type="molecule type" value="Genomic_DNA"/>
</dbReference>
<evidence type="ECO:0000313" key="1">
    <source>
        <dbReference type="EMBL" id="VFQ69272.1"/>
    </source>
</evidence>
<accession>A0A484L0M0</accession>
<evidence type="ECO:0000313" key="2">
    <source>
        <dbReference type="Proteomes" id="UP000595140"/>
    </source>
</evidence>
<dbReference type="Proteomes" id="UP000595140">
    <property type="component" value="Unassembled WGS sequence"/>
</dbReference>
<gene>
    <name evidence="1" type="ORF">CCAM_LOCUS11048</name>
</gene>